<dbReference type="RefSeq" id="WP_012379358.1">
    <property type="nucleotide sequence ID" value="NC_010572.1"/>
</dbReference>
<accession>B1W2X2</accession>
<organism evidence="2 3">
    <name type="scientific">Streptomyces griseus subsp. griseus (strain JCM 4626 / CBS 651.72 / NBRC 13350 / KCC S-0626 / ISP 5235)</name>
    <dbReference type="NCBI Taxonomy" id="455632"/>
    <lineage>
        <taxon>Bacteria</taxon>
        <taxon>Bacillati</taxon>
        <taxon>Actinomycetota</taxon>
        <taxon>Actinomycetes</taxon>
        <taxon>Kitasatosporales</taxon>
        <taxon>Streptomycetaceae</taxon>
        <taxon>Streptomyces</taxon>
    </lineage>
</organism>
<feature type="region of interest" description="Disordered" evidence="1">
    <location>
        <begin position="116"/>
        <end position="145"/>
    </location>
</feature>
<dbReference type="AlphaFoldDB" id="B1W2X2"/>
<dbReference type="EMBL" id="AP009493">
    <property type="protein sequence ID" value="BAG19486.1"/>
    <property type="molecule type" value="Genomic_DNA"/>
</dbReference>
<evidence type="ECO:0000256" key="1">
    <source>
        <dbReference type="SAM" id="MobiDB-lite"/>
    </source>
</evidence>
<dbReference type="HOGENOM" id="CLU_134461_0_0_11"/>
<evidence type="ECO:0000313" key="2">
    <source>
        <dbReference type="EMBL" id="BAG19486.1"/>
    </source>
</evidence>
<dbReference type="KEGG" id="sgr:SGR_2657"/>
<dbReference type="Proteomes" id="UP000001685">
    <property type="component" value="Chromosome"/>
</dbReference>
<name>B1W2X2_STRGG</name>
<proteinExistence type="predicted"/>
<gene>
    <name evidence="2" type="ordered locus">SGR_2657</name>
</gene>
<reference evidence="3" key="1">
    <citation type="journal article" date="2008" name="J. Bacteriol.">
        <title>Genome sequence of the streptomycin-producing microorganism Streptomyces griseus IFO 13350.</title>
        <authorList>
            <person name="Ohnishi Y."/>
            <person name="Ishikawa J."/>
            <person name="Hara H."/>
            <person name="Suzuki H."/>
            <person name="Ikenoya M."/>
            <person name="Ikeda H."/>
            <person name="Yamashita A."/>
            <person name="Hattori M."/>
            <person name="Horinouchi S."/>
        </authorList>
    </citation>
    <scope>NUCLEOTIDE SEQUENCE [LARGE SCALE GENOMIC DNA]</scope>
    <source>
        <strain evidence="3">JCM 4626 / NBRC 13350</strain>
    </source>
</reference>
<sequence length="145" mass="16104">MSGPDDSPSVLYASERTFRVWRYGVGHSHLLLRSLPDGEDTTQLDLRFEMVRAMRLVTRYEALRVVSVDAGEFSRVFAESGVPPVRRHTQLVVGLRSRTGTGYVQCGRVVLDRREGRTCDGEDPPGPRDVVWSLRPGGPVPPSSP</sequence>
<protein>
    <submittedName>
        <fullName evidence="2">Uncharacterized protein</fullName>
    </submittedName>
</protein>
<evidence type="ECO:0000313" key="3">
    <source>
        <dbReference type="Proteomes" id="UP000001685"/>
    </source>
</evidence>
<dbReference type="PATRIC" id="fig|455632.4.peg.2704"/>
<dbReference type="eggNOG" id="ENOG5031WW3">
    <property type="taxonomic scope" value="Bacteria"/>
</dbReference>